<evidence type="ECO:0008006" key="13">
    <source>
        <dbReference type="Google" id="ProtNLM"/>
    </source>
</evidence>
<evidence type="ECO:0000256" key="4">
    <source>
        <dbReference type="ARBA" id="ARBA00022448"/>
    </source>
</evidence>
<name>A0A1B0D2X0_PHLPP</name>
<keyword evidence="7" id="KW-0677">Repeat</keyword>
<feature type="compositionally biased region" description="Acidic residues" evidence="10">
    <location>
        <begin position="145"/>
        <end position="158"/>
    </location>
</feature>
<comment type="subcellular location">
    <subcellularLocation>
        <location evidence="2">Cytoplasm</location>
    </subcellularLocation>
    <subcellularLocation>
        <location evidence="1">Endomembrane system</location>
    </subcellularLocation>
</comment>
<comment type="similarity">
    <text evidence="3">Belongs to the Stoned B family.</text>
</comment>
<feature type="region of interest" description="Disordered" evidence="10">
    <location>
        <begin position="1234"/>
        <end position="1300"/>
    </location>
</feature>
<dbReference type="EMBL" id="AJVK01002889">
    <property type="status" value="NOT_ANNOTATED_CDS"/>
    <property type="molecule type" value="Genomic_DNA"/>
</dbReference>
<dbReference type="FunFam" id="2.60.40.1170:FF:000016">
    <property type="entry name" value="AP-1 complex subunit mu"/>
    <property type="match status" value="1"/>
</dbReference>
<feature type="region of interest" description="Disordered" evidence="10">
    <location>
        <begin position="1529"/>
        <end position="1554"/>
    </location>
</feature>
<evidence type="ECO:0000256" key="6">
    <source>
        <dbReference type="ARBA" id="ARBA00022583"/>
    </source>
</evidence>
<evidence type="ECO:0000313" key="11">
    <source>
        <dbReference type="EnsemblMetazoa" id="PPAI001693-PA"/>
    </source>
</evidence>
<feature type="region of interest" description="Disordered" evidence="10">
    <location>
        <begin position="1007"/>
        <end position="1137"/>
    </location>
</feature>
<dbReference type="GO" id="GO:0045202">
    <property type="term" value="C:synapse"/>
    <property type="evidence" value="ECO:0007669"/>
    <property type="project" value="UniProtKB-ARBA"/>
</dbReference>
<feature type="compositionally biased region" description="Low complexity" evidence="10">
    <location>
        <begin position="1031"/>
        <end position="1043"/>
    </location>
</feature>
<feature type="region of interest" description="Disordered" evidence="10">
    <location>
        <begin position="297"/>
        <end position="395"/>
    </location>
</feature>
<dbReference type="Proteomes" id="UP000092462">
    <property type="component" value="Unassembled WGS sequence"/>
</dbReference>
<protein>
    <recommendedName>
        <fullName evidence="13">MHD domain-containing protein</fullName>
    </recommendedName>
</protein>
<keyword evidence="5" id="KW-0963">Cytoplasm</keyword>
<feature type="compositionally biased region" description="Pro residues" evidence="10">
    <location>
        <begin position="381"/>
        <end position="392"/>
    </location>
</feature>
<evidence type="ECO:0000256" key="10">
    <source>
        <dbReference type="SAM" id="MobiDB-lite"/>
    </source>
</evidence>
<dbReference type="PROSITE" id="PS51072">
    <property type="entry name" value="MHD"/>
    <property type="match status" value="1"/>
</dbReference>
<feature type="compositionally biased region" description="Basic and acidic residues" evidence="10">
    <location>
        <begin position="297"/>
        <end position="326"/>
    </location>
</feature>
<dbReference type="GO" id="GO:0030131">
    <property type="term" value="C:clathrin adaptor complex"/>
    <property type="evidence" value="ECO:0007669"/>
    <property type="project" value="InterPro"/>
</dbReference>
<keyword evidence="9" id="KW-0472">Membrane</keyword>
<dbReference type="VEuPathDB" id="VectorBase:PPAI001693"/>
<dbReference type="InterPro" id="IPR001392">
    <property type="entry name" value="Clathrin_mu"/>
</dbReference>
<dbReference type="FunFam" id="2.60.40.1170:FF:000022">
    <property type="entry name" value="AP-1 complex subunit mu"/>
    <property type="match status" value="1"/>
</dbReference>
<feature type="region of interest" description="Disordered" evidence="10">
    <location>
        <begin position="2072"/>
        <end position="2098"/>
    </location>
</feature>
<evidence type="ECO:0000256" key="3">
    <source>
        <dbReference type="ARBA" id="ARBA00005579"/>
    </source>
</evidence>
<dbReference type="GO" id="GO:0012505">
    <property type="term" value="C:endomembrane system"/>
    <property type="evidence" value="ECO:0007669"/>
    <property type="project" value="UniProtKB-SubCell"/>
</dbReference>
<dbReference type="PANTHER" id="PTHR10529">
    <property type="entry name" value="AP COMPLEX SUBUNIT MU"/>
    <property type="match status" value="1"/>
</dbReference>
<dbReference type="Gene3D" id="2.60.40.1170">
    <property type="entry name" value="Mu homology domain, subdomain B"/>
    <property type="match status" value="1"/>
</dbReference>
<keyword evidence="8" id="KW-0653">Protein transport</keyword>
<feature type="compositionally biased region" description="Low complexity" evidence="10">
    <location>
        <begin position="47"/>
        <end position="61"/>
    </location>
</feature>
<feature type="compositionally biased region" description="Basic and acidic residues" evidence="10">
    <location>
        <begin position="543"/>
        <end position="552"/>
    </location>
</feature>
<dbReference type="InterPro" id="IPR036168">
    <property type="entry name" value="AP2_Mu_C_sf"/>
</dbReference>
<dbReference type="SUPFAM" id="SSF49447">
    <property type="entry name" value="Second domain of Mu2 adaptin subunit (ap50) of ap2 adaptor"/>
    <property type="match status" value="1"/>
</dbReference>
<feature type="region of interest" description="Disordered" evidence="10">
    <location>
        <begin position="1317"/>
        <end position="1341"/>
    </location>
</feature>
<dbReference type="VEuPathDB" id="VectorBase:PPAPM1_003395"/>
<dbReference type="InterPro" id="IPR012320">
    <property type="entry name" value="SHD_dom"/>
</dbReference>
<feature type="compositionally biased region" description="Polar residues" evidence="10">
    <location>
        <begin position="1284"/>
        <end position="1294"/>
    </location>
</feature>
<dbReference type="PROSITE" id="PS51070">
    <property type="entry name" value="SHD"/>
    <property type="match status" value="1"/>
</dbReference>
<dbReference type="PRINTS" id="PR00314">
    <property type="entry name" value="CLATHRINADPT"/>
</dbReference>
<reference evidence="11" key="1">
    <citation type="submission" date="2022-08" db="UniProtKB">
        <authorList>
            <consortium name="EnsemblMetazoa"/>
        </authorList>
    </citation>
    <scope>IDENTIFICATION</scope>
    <source>
        <strain evidence="11">Israel</strain>
    </source>
</reference>
<organism evidence="11 12">
    <name type="scientific">Phlebotomus papatasi</name>
    <name type="common">Sandfly</name>
    <dbReference type="NCBI Taxonomy" id="29031"/>
    <lineage>
        <taxon>Eukaryota</taxon>
        <taxon>Metazoa</taxon>
        <taxon>Ecdysozoa</taxon>
        <taxon>Arthropoda</taxon>
        <taxon>Hexapoda</taxon>
        <taxon>Insecta</taxon>
        <taxon>Pterygota</taxon>
        <taxon>Neoptera</taxon>
        <taxon>Endopterygota</taxon>
        <taxon>Diptera</taxon>
        <taxon>Nematocera</taxon>
        <taxon>Psychodoidea</taxon>
        <taxon>Psychodidae</taxon>
        <taxon>Phlebotomus</taxon>
        <taxon>Phlebotomus</taxon>
    </lineage>
</organism>
<proteinExistence type="inferred from homology"/>
<dbReference type="VEuPathDB" id="VectorBase:PPAPM1_009656"/>
<keyword evidence="6" id="KW-0254">Endocytosis</keyword>
<feature type="compositionally biased region" description="Basic residues" evidence="10">
    <location>
        <begin position="1"/>
        <end position="18"/>
    </location>
</feature>
<evidence type="ECO:0000256" key="1">
    <source>
        <dbReference type="ARBA" id="ARBA00004308"/>
    </source>
</evidence>
<feature type="compositionally biased region" description="Basic and acidic residues" evidence="10">
    <location>
        <begin position="369"/>
        <end position="379"/>
    </location>
</feature>
<feature type="region of interest" description="Disordered" evidence="10">
    <location>
        <begin position="1"/>
        <end position="70"/>
    </location>
</feature>
<feature type="compositionally biased region" description="Pro residues" evidence="10">
    <location>
        <begin position="1076"/>
        <end position="1109"/>
    </location>
</feature>
<feature type="compositionally biased region" description="Polar residues" evidence="10">
    <location>
        <begin position="1052"/>
        <end position="1064"/>
    </location>
</feature>
<evidence type="ECO:0000256" key="9">
    <source>
        <dbReference type="ARBA" id="ARBA00023136"/>
    </source>
</evidence>
<feature type="region of interest" description="Disordered" evidence="10">
    <location>
        <begin position="235"/>
        <end position="266"/>
    </location>
</feature>
<dbReference type="EnsemblMetazoa" id="PPAI001693-RA">
    <property type="protein sequence ID" value="PPAI001693-PA"/>
    <property type="gene ID" value="PPAI001693"/>
</dbReference>
<dbReference type="GO" id="GO:0006897">
    <property type="term" value="P:endocytosis"/>
    <property type="evidence" value="ECO:0007669"/>
    <property type="project" value="UniProtKB-KW"/>
</dbReference>
<feature type="region of interest" description="Disordered" evidence="10">
    <location>
        <begin position="543"/>
        <end position="564"/>
    </location>
</feature>
<dbReference type="FunFam" id="2.60.40.1170:FF:000018">
    <property type="entry name" value="stonin-2 isoform X2"/>
    <property type="match status" value="1"/>
</dbReference>
<feature type="compositionally biased region" description="Basic and acidic residues" evidence="10">
    <location>
        <begin position="1494"/>
        <end position="1507"/>
    </location>
</feature>
<dbReference type="GO" id="GO:0006886">
    <property type="term" value="P:intracellular protein transport"/>
    <property type="evidence" value="ECO:0007669"/>
    <property type="project" value="InterPro"/>
</dbReference>
<keyword evidence="4" id="KW-0813">Transport</keyword>
<accession>A0A1B0D2X0</accession>
<dbReference type="Pfam" id="PF00928">
    <property type="entry name" value="Adap_comp_sub"/>
    <property type="match status" value="1"/>
</dbReference>
<evidence type="ECO:0000256" key="5">
    <source>
        <dbReference type="ARBA" id="ARBA00022490"/>
    </source>
</evidence>
<sequence>MLKLPKGLKKKKKGKKSKKDKELFTEEELEQYRREHQKQAPVEFEEQPTPSAEPEAEPSTSKAEDDDEWRKFNALATGVDSILKKTQGDLDRIKSTSFFQRVPPPSEQKRAEEEAQPEESAQEEVPPSEEVEEKDNLASAVIELSESETESEEADDIFDTTYIDVITTNELPLAYIPDSPVQEEEDGPDPFDTTYADKVIKGPEVSKKGKKIVSIGSAVQVLTGRVETVTATVSTKRPRRGVQNLLLEESEEAPGDSTSVTESAPAPIVKTLLDDTDDVLPDLPIDLSVSLHLTLQKEKAEKDKSQEADNTDKDVVAEFDELKPSEPEDDEFAQLASESLTKTEEGLKFAPTDLASSEVEVSSDWAAFEEQRTTGDKGKPVRPPPPRPPTTPQVPYLVSDQILEIPEEADDVDPFDTAFVDRVVLADDDDFDPRAEDKEEEPAQVVPAVEDELFSPDFPKEENLFPPRDFLGGSVSDLSTLPTITPAAATAKTPEELDPFDTSAVSSLVAPKEVELKFLEKELLADNTPAVVPVATLKHSLSDPDFDPRGLGEEAEEYPQEGTPVKASFETRPSIDIQSRKSSLCLNIQGVASKAVSFAVPSPDLLAVGENGGKIQKPLTPYYNKEVVVPPNEDVDPFDTSFVSEIKPTEVELSLLESDLLKQSQQVLDEDDDFDPRAETPVVFAAPVVQPVKTPDLLAVGEELNIKVLTPAIEIANAATEVPIFDDPFDTSAVDSNILPGKAELKLIENELLPNLAKTPEPVLDILSYSQDDSLPVKALTPLGAVANSVEEVEIDPFDTSIAENLGPGKTEIKLIESELIGQKHPSSAAYSNPFLMTDGPEDDMDYAAENPFFGQVPVGATNPFAEFEEAAAQDQPLGTIPNNIDMYSAAQVGVVTTGMQLFMGADASASVTTTAANTFQPVPSGVNIFDEDPSLTQKPMDLDIKPAALSNVFDDSGYAYSSEEELSKIKKKQPPGRPAVGPAKATQDLILSVADQLDMASSHLLGRIPATRTPSPVSMRDLHSPSPTPDAVGDLLDVSDGDLMAEPMNDNPFSEPQTISDQPPKTVDAIKSTPSRPPPPRPAVPPPKPAPPAIPQAPPSRPPAPVQPVPAQAEPDFMDIFGSDQPTAPKPAAPKTKEDILSLFSSPAPQTTNTQPDLLSGDIPELDSGIGLGMPVFGADLTSQAVPAATAIPAPIALKTEEAVIVHTPAMLTPPDEQVRFQEADLKIEDAKSDISSEHSGSNATITALPSSVTGSIGNIATPAELADPQEEVLPPPPQESEYPTSSSANPFASPTDEERANEPLYEVMETIVAPKFVPRPPPPRPAPPPIPPQPKVAPAPAAVPVPAPAPVPTPIPAPVPASVPAPVIPPAPVAAPIVPVAVPVVPVSAPVVPVTAPLPPTEIFGIAENAPPPKIADEFDAFAAKFDSADAKTSNAFGDDPIKSVLNGFGPMTTNDDAWGGSTPAFGDDSAAADGFGAEEESFDWNPPAEARTYDRGDSHDSDDAQKDFSVVIKPREGDVTPSFMAAALAPPPKSSANSTYSGDSSPRPLEDFPRIMVNGAKGWEMQLRQPNKKKITGQRFWKKIFLRLVFQGDNPVMQLFNSATDKEPFQELPLQACYSVSEIGAQQYDQFGKIFTVKLQYIFYKERPGVRPGQVTKAERLTNKLSQFAAYAIQGDYQGVKEFGSDLKKLGLPVEHAPQVSQLFKIGSMSYEDMKQFSVVVEEALFKLHAHRDRALNYKSEEVQITAVDELYAEQDAEGHILKQIARVRLFFLGFLSGMPSIELGVNDLWRQGKEVVGRHDIIPVVTEEWIRLEGVEFHSCVQQDEYERTRTIKFQPPDACYIELMRFRVRPPRNRELPLQVKATWCVTGNRVELRVDVLVPGFASRKLGQIPCEDVAIRFPIPECWIYLFRVEKHFRYGSVKSAHRRTGKIKGIERILGTVDQLQESLIEVTSGQAKYEHHHRSIVWRCPRLPKEGQGAYTTHQMVCRMALTSYDQIPEQLAPYCYVEFTMPATQVSHTTVRSVSVQESDSDEPPEKYVRYLARHEYRVGIEHTQGENPNAYLAATAVSKPIKEEPPAPALSPMAPSDSDSDSN</sequence>
<keyword evidence="12" id="KW-1185">Reference proteome</keyword>
<evidence type="ECO:0000313" key="12">
    <source>
        <dbReference type="Proteomes" id="UP000092462"/>
    </source>
</evidence>
<feature type="region of interest" description="Disordered" evidence="10">
    <location>
        <begin position="1481"/>
        <end position="1507"/>
    </location>
</feature>
<feature type="compositionally biased region" description="Polar residues" evidence="10">
    <location>
        <begin position="1239"/>
        <end position="1260"/>
    </location>
</feature>
<feature type="compositionally biased region" description="Pro residues" evidence="10">
    <location>
        <begin position="1319"/>
        <end position="1341"/>
    </location>
</feature>
<evidence type="ECO:0000256" key="8">
    <source>
        <dbReference type="ARBA" id="ARBA00022927"/>
    </source>
</evidence>
<feature type="compositionally biased region" description="Acidic residues" evidence="10">
    <location>
        <begin position="114"/>
        <end position="133"/>
    </location>
</feature>
<evidence type="ECO:0000256" key="7">
    <source>
        <dbReference type="ARBA" id="ARBA00022737"/>
    </source>
</evidence>
<feature type="compositionally biased region" description="Basic and acidic residues" evidence="10">
    <location>
        <begin position="19"/>
        <end position="38"/>
    </location>
</feature>
<dbReference type="InterPro" id="IPR028565">
    <property type="entry name" value="MHD"/>
</dbReference>
<evidence type="ECO:0000256" key="2">
    <source>
        <dbReference type="ARBA" id="ARBA00004496"/>
    </source>
</evidence>
<dbReference type="InterPro" id="IPR050431">
    <property type="entry name" value="Adaptor_comp_med_subunit"/>
</dbReference>
<feature type="region of interest" description="Disordered" evidence="10">
    <location>
        <begin position="93"/>
        <end position="158"/>
    </location>
</feature>